<dbReference type="Proteomes" id="UP000034333">
    <property type="component" value="Unassembled WGS sequence"/>
</dbReference>
<dbReference type="GO" id="GO:0050661">
    <property type="term" value="F:NADP binding"/>
    <property type="evidence" value="ECO:0007669"/>
    <property type="project" value="InterPro"/>
</dbReference>
<dbReference type="GO" id="GO:0016620">
    <property type="term" value="F:oxidoreductase activity, acting on the aldehyde or oxo group of donors, NAD or NADP as acceptor"/>
    <property type="evidence" value="ECO:0007669"/>
    <property type="project" value="InterPro"/>
</dbReference>
<dbReference type="GO" id="GO:0051287">
    <property type="term" value="F:NAD binding"/>
    <property type="evidence" value="ECO:0007669"/>
    <property type="project" value="InterPro"/>
</dbReference>
<keyword evidence="5" id="KW-0547">Nucleotide-binding</keyword>
<evidence type="ECO:0000256" key="4">
    <source>
        <dbReference type="PIRSR" id="PIRSR000149-2"/>
    </source>
</evidence>
<feature type="domain" description="Glyceraldehyde 3-phosphate dehydrogenase NAD(P) binding" evidence="9">
    <location>
        <begin position="2"/>
        <end position="152"/>
    </location>
</feature>
<feature type="binding site" evidence="5">
    <location>
        <position position="316"/>
    </location>
    <ligand>
        <name>NAD(+)</name>
        <dbReference type="ChEBI" id="CHEBI:57540"/>
    </ligand>
</feature>
<feature type="binding site" evidence="4">
    <location>
        <position position="233"/>
    </location>
    <ligand>
        <name>D-glyceraldehyde 3-phosphate</name>
        <dbReference type="ChEBI" id="CHEBI:59776"/>
    </ligand>
</feature>
<dbReference type="InterPro" id="IPR020828">
    <property type="entry name" value="GlycerAld_3-P_DH_NAD(P)-bd"/>
</dbReference>
<evidence type="ECO:0000256" key="8">
    <source>
        <dbReference type="RuleBase" id="RU361160"/>
    </source>
</evidence>
<dbReference type="InterPro" id="IPR020831">
    <property type="entry name" value="GlycerAld/Erythrose_P_DH"/>
</dbReference>
<dbReference type="PANTHER" id="PTHR43148">
    <property type="entry name" value="GLYCERALDEHYDE-3-PHOSPHATE DEHYDROGENASE 2"/>
    <property type="match status" value="1"/>
</dbReference>
<dbReference type="Pfam" id="PF02800">
    <property type="entry name" value="Gp_dh_C"/>
    <property type="match status" value="1"/>
</dbReference>
<protein>
    <recommendedName>
        <fullName evidence="8">Glyceraldehyde-3-phosphate dehydrogenase</fullName>
        <ecNumber evidence="8">1.2.1.-</ecNumber>
    </recommendedName>
</protein>
<dbReference type="InterPro" id="IPR006424">
    <property type="entry name" value="Glyceraldehyde-3-P_DH_1"/>
</dbReference>
<feature type="active site" description="Nucleophile" evidence="3">
    <location>
        <position position="152"/>
    </location>
</feature>
<dbReference type="SUPFAM" id="SSF55347">
    <property type="entry name" value="Glyceraldehyde-3-phosphate dehydrogenase-like, C-terminal domain"/>
    <property type="match status" value="1"/>
</dbReference>
<dbReference type="FunFam" id="3.40.50.720:FF:000001">
    <property type="entry name" value="Glyceraldehyde-3-phosphate dehydrogenase"/>
    <property type="match status" value="1"/>
</dbReference>
<evidence type="ECO:0000256" key="5">
    <source>
        <dbReference type="PIRSR" id="PIRSR000149-3"/>
    </source>
</evidence>
<dbReference type="SUPFAM" id="SSF51735">
    <property type="entry name" value="NAD(P)-binding Rossmann-fold domains"/>
    <property type="match status" value="1"/>
</dbReference>
<feature type="binding site" evidence="5">
    <location>
        <position position="119"/>
    </location>
    <ligand>
        <name>NAD(+)</name>
        <dbReference type="ChEBI" id="CHEBI:57540"/>
    </ligand>
</feature>
<feature type="binding site" evidence="4">
    <location>
        <begin position="210"/>
        <end position="211"/>
    </location>
    <ligand>
        <name>D-glyceraldehyde 3-phosphate</name>
        <dbReference type="ChEBI" id="CHEBI:59776"/>
    </ligand>
</feature>
<feature type="binding site" evidence="4">
    <location>
        <position position="182"/>
    </location>
    <ligand>
        <name>D-glyceraldehyde 3-phosphate</name>
        <dbReference type="ChEBI" id="CHEBI:59776"/>
    </ligand>
</feature>
<dbReference type="PATRIC" id="fig|1619036.3.peg.359"/>
<evidence type="ECO:0000256" key="3">
    <source>
        <dbReference type="PIRSR" id="PIRSR000149-1"/>
    </source>
</evidence>
<dbReference type="PRINTS" id="PR00078">
    <property type="entry name" value="G3PDHDRGNASE"/>
</dbReference>
<dbReference type="Gene3D" id="3.40.50.720">
    <property type="entry name" value="NAD(P)-binding Rossmann-like Domain"/>
    <property type="match status" value="1"/>
</dbReference>
<evidence type="ECO:0000256" key="6">
    <source>
        <dbReference type="PIRSR" id="PIRSR000149-4"/>
    </source>
</evidence>
<dbReference type="CDD" id="cd05214">
    <property type="entry name" value="GAPDH_I_N"/>
    <property type="match status" value="1"/>
</dbReference>
<feature type="binding site" evidence="5">
    <location>
        <position position="33"/>
    </location>
    <ligand>
        <name>NAD(+)</name>
        <dbReference type="ChEBI" id="CHEBI:57540"/>
    </ligand>
</feature>
<evidence type="ECO:0000313" key="10">
    <source>
        <dbReference type="EMBL" id="KKQ40825.1"/>
    </source>
</evidence>
<dbReference type="InterPro" id="IPR036291">
    <property type="entry name" value="NAD(P)-bd_dom_sf"/>
</dbReference>
<organism evidence="10 11">
    <name type="scientific">Candidatus Magasanikbacteria bacterium GW2011_GWA2_37_8</name>
    <dbReference type="NCBI Taxonomy" id="1619036"/>
    <lineage>
        <taxon>Bacteria</taxon>
        <taxon>Candidatus Magasanikiibacteriota</taxon>
    </lineage>
</organism>
<name>A0A0G0HQC6_9BACT</name>
<feature type="binding site" evidence="5">
    <location>
        <begin position="11"/>
        <end position="12"/>
    </location>
    <ligand>
        <name>NAD(+)</name>
        <dbReference type="ChEBI" id="CHEBI:57540"/>
    </ligand>
</feature>
<feature type="binding site" evidence="4">
    <location>
        <begin position="151"/>
        <end position="153"/>
    </location>
    <ligand>
        <name>D-glyceraldehyde 3-phosphate</name>
        <dbReference type="ChEBI" id="CHEBI:59776"/>
    </ligand>
</feature>
<keyword evidence="2 8" id="KW-0560">Oxidoreductase</keyword>
<reference evidence="10 11" key="1">
    <citation type="journal article" date="2015" name="Nature">
        <title>rRNA introns, odd ribosomes, and small enigmatic genomes across a large radiation of phyla.</title>
        <authorList>
            <person name="Brown C.T."/>
            <person name="Hug L.A."/>
            <person name="Thomas B.C."/>
            <person name="Sharon I."/>
            <person name="Castelle C.J."/>
            <person name="Singh A."/>
            <person name="Wilkins M.J."/>
            <person name="Williams K.H."/>
            <person name="Banfield J.F."/>
        </authorList>
    </citation>
    <scope>NUCLEOTIDE SEQUENCE [LARGE SCALE GENOMIC DNA]</scope>
</reference>
<gene>
    <name evidence="10" type="ORF">US58_C0012G0034</name>
</gene>
<comment type="caution">
    <text evidence="10">The sequence shown here is derived from an EMBL/GenBank/DDBJ whole genome shotgun (WGS) entry which is preliminary data.</text>
</comment>
<dbReference type="PIRSF" id="PIRSF000149">
    <property type="entry name" value="GAP_DH"/>
    <property type="match status" value="1"/>
</dbReference>
<dbReference type="PROSITE" id="PS00071">
    <property type="entry name" value="GAPDH"/>
    <property type="match status" value="1"/>
</dbReference>
<dbReference type="CDD" id="cd18126">
    <property type="entry name" value="GAPDH_I_C"/>
    <property type="match status" value="1"/>
</dbReference>
<dbReference type="SMART" id="SM00846">
    <property type="entry name" value="Gp_dh_N"/>
    <property type="match status" value="1"/>
</dbReference>
<keyword evidence="5" id="KW-0520">NAD</keyword>
<dbReference type="EMBL" id="LBTN01000012">
    <property type="protein sequence ID" value="KKQ40825.1"/>
    <property type="molecule type" value="Genomic_DNA"/>
</dbReference>
<feature type="site" description="Activates thiol group during catalysis" evidence="6">
    <location>
        <position position="179"/>
    </location>
</feature>
<dbReference type="AlphaFoldDB" id="A0A0G0HQC6"/>
<dbReference type="InterPro" id="IPR020830">
    <property type="entry name" value="GlycerAld_3-P_DH_AS"/>
</dbReference>
<dbReference type="Pfam" id="PF00044">
    <property type="entry name" value="Gp_dh_N"/>
    <property type="match status" value="1"/>
</dbReference>
<dbReference type="EC" id="1.2.1.-" evidence="8"/>
<comment type="similarity">
    <text evidence="1 7">Belongs to the glyceraldehyde-3-phosphate dehydrogenase family.</text>
</comment>
<dbReference type="NCBIfam" id="TIGR01534">
    <property type="entry name" value="GAPDH-I"/>
    <property type="match status" value="1"/>
</dbReference>
<dbReference type="FunFam" id="3.30.360.10:FF:000002">
    <property type="entry name" value="Glyceraldehyde-3-phosphate dehydrogenase"/>
    <property type="match status" value="1"/>
</dbReference>
<dbReference type="GO" id="GO:0006006">
    <property type="term" value="P:glucose metabolic process"/>
    <property type="evidence" value="ECO:0007669"/>
    <property type="project" value="InterPro"/>
</dbReference>
<accession>A0A0G0HQC6</accession>
<evidence type="ECO:0000256" key="2">
    <source>
        <dbReference type="ARBA" id="ARBA00023002"/>
    </source>
</evidence>
<evidence type="ECO:0000256" key="1">
    <source>
        <dbReference type="ARBA" id="ARBA00007406"/>
    </source>
</evidence>
<evidence type="ECO:0000259" key="9">
    <source>
        <dbReference type="SMART" id="SM00846"/>
    </source>
</evidence>
<evidence type="ECO:0000313" key="11">
    <source>
        <dbReference type="Proteomes" id="UP000034333"/>
    </source>
</evidence>
<sequence>MTNIAINGFGRIGRQAFKAAFKNKRIKIVGINDLTDTKTLAHLLQYDTAYGKYELPVTYDEKNIIVKGKKFPVFAEKDPSFLPWKKLKVDVVLECTGRFTNKAGAELHVKAGANKVIISAPSKGPEIPTYVRSVNCGKVGKEKSLVINNASCTTNCIAPVMAILDEKFGIEKAMMSTVHGYTADQNLQDGPHKDLRRARAAAENIVPTTTGAAKAVGEVKTNLQGIFDGVAFRVPVPTCSLSDITAVLKKNVTKEEINKALIDAAKTARFAGVLDVTFEPLVSSDFVGNSYSSIVDASLTNVVGGNLIKVVAWYDNEYGYAHRLIEMAELFA</sequence>
<dbReference type="STRING" id="1619036.US58_C0012G0034"/>
<dbReference type="Gene3D" id="3.30.360.10">
    <property type="entry name" value="Dihydrodipicolinate Reductase, domain 2"/>
    <property type="match status" value="1"/>
</dbReference>
<dbReference type="InterPro" id="IPR020829">
    <property type="entry name" value="GlycerAld_3-P_DH_cat"/>
</dbReference>
<proteinExistence type="inferred from homology"/>
<evidence type="ECO:0000256" key="7">
    <source>
        <dbReference type="RuleBase" id="RU000397"/>
    </source>
</evidence>